<dbReference type="AlphaFoldDB" id="A0A1B0GMI6"/>
<sequence length="76" mass="8517">MEIRILAVAYQQIVVAIALQVTKEIAKENAYLNLTVHVLIPMPNTDQENLAKMNVGRQKIVNQKSVTKVVIARMAM</sequence>
<accession>A0A1B0GMI6</accession>
<name>A0A1B0GMI6_PHLPP</name>
<proteinExistence type="predicted"/>
<protein>
    <submittedName>
        <fullName evidence="1">Uncharacterized protein</fullName>
    </submittedName>
</protein>
<dbReference type="Proteomes" id="UP000092462">
    <property type="component" value="Unassembled WGS sequence"/>
</dbReference>
<keyword evidence="2" id="KW-1185">Reference proteome</keyword>
<organism evidence="1 2">
    <name type="scientific">Phlebotomus papatasi</name>
    <name type="common">Sandfly</name>
    <dbReference type="NCBI Taxonomy" id="29031"/>
    <lineage>
        <taxon>Eukaryota</taxon>
        <taxon>Metazoa</taxon>
        <taxon>Ecdysozoa</taxon>
        <taxon>Arthropoda</taxon>
        <taxon>Hexapoda</taxon>
        <taxon>Insecta</taxon>
        <taxon>Pterygota</taxon>
        <taxon>Neoptera</taxon>
        <taxon>Endopterygota</taxon>
        <taxon>Diptera</taxon>
        <taxon>Nematocera</taxon>
        <taxon>Psychodoidea</taxon>
        <taxon>Psychodidae</taxon>
        <taxon>Phlebotomus</taxon>
        <taxon>Phlebotomus</taxon>
    </lineage>
</organism>
<reference evidence="1" key="1">
    <citation type="submission" date="2022-08" db="UniProtKB">
        <authorList>
            <consortium name="EnsemblMetazoa"/>
        </authorList>
    </citation>
    <scope>IDENTIFICATION</scope>
    <source>
        <strain evidence="1">Israel</strain>
    </source>
</reference>
<dbReference type="EnsemblMetazoa" id="PPAI002370-RA">
    <property type="protein sequence ID" value="PPAI002370-PA"/>
    <property type="gene ID" value="PPAI002370"/>
</dbReference>
<evidence type="ECO:0000313" key="1">
    <source>
        <dbReference type="EnsemblMetazoa" id="PPAI002370-PA"/>
    </source>
</evidence>
<dbReference type="EMBL" id="AJVK01011483">
    <property type="status" value="NOT_ANNOTATED_CDS"/>
    <property type="molecule type" value="Genomic_DNA"/>
</dbReference>
<dbReference type="VEuPathDB" id="VectorBase:PPAI002370"/>
<evidence type="ECO:0000313" key="2">
    <source>
        <dbReference type="Proteomes" id="UP000092462"/>
    </source>
</evidence>